<dbReference type="EMBL" id="AEKL01000005">
    <property type="protein sequence ID" value="EFQ54077.1"/>
    <property type="molecule type" value="Genomic_DNA"/>
</dbReference>
<keyword evidence="1" id="KW-0378">Hydrolase</keyword>
<dbReference type="GO" id="GO:0006310">
    <property type="term" value="P:DNA recombination"/>
    <property type="evidence" value="ECO:0007669"/>
    <property type="project" value="InterPro"/>
</dbReference>
<dbReference type="GO" id="GO:0016787">
    <property type="term" value="F:hydrolase activity"/>
    <property type="evidence" value="ECO:0007669"/>
    <property type="project" value="UniProtKB-KW"/>
</dbReference>
<dbReference type="Gene3D" id="3.30.1330.70">
    <property type="entry name" value="Holliday junction resolvase RusA"/>
    <property type="match status" value="1"/>
</dbReference>
<evidence type="ECO:0000313" key="2">
    <source>
        <dbReference type="Proteomes" id="UP000003070"/>
    </source>
</evidence>
<dbReference type="RefSeq" id="WP_004564468.1">
    <property type="nucleotide sequence ID" value="NZ_AEKL01000005.1"/>
</dbReference>
<protein>
    <submittedName>
        <fullName evidence="1">Crossover junction endodeoxyribonuclease RusA</fullName>
        <ecNumber evidence="1">3.1.22.4</ecNumber>
    </submittedName>
</protein>
<accession>E3C5A2</accession>
<organism evidence="1 2">
    <name type="scientific">Limosilactobacillus oris PB013-T2-3</name>
    <dbReference type="NCBI Taxonomy" id="908339"/>
    <lineage>
        <taxon>Bacteria</taxon>
        <taxon>Bacillati</taxon>
        <taxon>Bacillota</taxon>
        <taxon>Bacilli</taxon>
        <taxon>Lactobacillales</taxon>
        <taxon>Lactobacillaceae</taxon>
        <taxon>Limosilactobacillus</taxon>
    </lineage>
</organism>
<dbReference type="AlphaFoldDB" id="E3C5A2"/>
<sequence length="96" mass="10999">MQFFIPMKIPTVTHQEKQVHVVRGKPVFYEPTELKQARANLTDHLAQYRPKQLMKGPVELVVKFCFPLVAGTHDGQPKTTKPDCDNLVKLLQDVMN</sequence>
<dbReference type="Proteomes" id="UP000003070">
    <property type="component" value="Unassembled WGS sequence"/>
</dbReference>
<dbReference type="GO" id="GO:0006281">
    <property type="term" value="P:DNA repair"/>
    <property type="evidence" value="ECO:0007669"/>
    <property type="project" value="InterPro"/>
</dbReference>
<evidence type="ECO:0000313" key="1">
    <source>
        <dbReference type="EMBL" id="EFQ54077.1"/>
    </source>
</evidence>
<dbReference type="InterPro" id="IPR036614">
    <property type="entry name" value="RusA-like_sf"/>
</dbReference>
<comment type="caution">
    <text evidence="1">The sequence shown here is derived from an EMBL/GenBank/DDBJ whole genome shotgun (WGS) entry which is preliminary data.</text>
</comment>
<dbReference type="InterPro" id="IPR008822">
    <property type="entry name" value="Endonuclease_RusA-like"/>
</dbReference>
<dbReference type="eggNOG" id="COG4570">
    <property type="taxonomic scope" value="Bacteria"/>
</dbReference>
<dbReference type="GO" id="GO:0000287">
    <property type="term" value="F:magnesium ion binding"/>
    <property type="evidence" value="ECO:0007669"/>
    <property type="project" value="InterPro"/>
</dbReference>
<proteinExistence type="predicted"/>
<reference evidence="1 2" key="1">
    <citation type="submission" date="2010-10" db="EMBL/GenBank/DDBJ databases">
        <authorList>
            <person name="Durkin A.S."/>
            <person name="Madupu R."/>
            <person name="Torralba M."/>
            <person name="Gillis M."/>
            <person name="Methe B."/>
            <person name="Sutton G."/>
            <person name="Nelson K.E."/>
        </authorList>
    </citation>
    <scope>NUCLEOTIDE SEQUENCE [LARGE SCALE GENOMIC DNA]</scope>
    <source>
        <strain evidence="1 2">PB013-T2-3</strain>
    </source>
</reference>
<dbReference type="Pfam" id="PF05866">
    <property type="entry name" value="RusA"/>
    <property type="match status" value="1"/>
</dbReference>
<dbReference type="EC" id="3.1.22.4" evidence="1"/>
<name>E3C5A2_9LACO</name>
<dbReference type="SUPFAM" id="SSF103084">
    <property type="entry name" value="Holliday junction resolvase RusA"/>
    <property type="match status" value="1"/>
</dbReference>
<gene>
    <name evidence="1" type="primary">rusA</name>
    <name evidence="1" type="ORF">HMPREF9265_1628</name>
</gene>